<sequence length="1159" mass="129230">MKMQCEIRHWIVAIIIAMTADLCMFAQGKPPVATIEAQNSTVEQVLRSIESQTSYRFAYKTALLKQLPKVNLKCKDTPVKNILDKIFANTAVSYRIVSPKSIIIEAKTADKTPATAPKNISGTITGPDGEPLIGATIMADGAQQGTITDIDGKFNLSGIKEGQSVSVAYVGFTPLTFTVGKNNVYNYKMQENTENLEEVVVVGYGSMKKRDLSGAVGQLKGSDLMKGNPTDFGRGLQGKIAGVEVTQNDGAPGGGISIQVRGANSFSTSSQPLYIVDGVPFDTGSDPSRSETNYDSNNNSNPLAFINPHDIESIEVLKDASAAAIYGSRGANGVILITTKRGEKGYDNVEFSANFSFSRIGKKVSTLDPVTYARYRNEQMENGAIYNNRPYSDLPFPGQWYYKEDEDGNILSGEYSPAPDDFLNPEWYTDENGFKTWVGGSDWQDLIYQNGFSQEYNITVSGGSDRGWYSFSGNYLNQRGIIKKSGFTRYSIRASLGRKINSWLDMGTNINFTNTDTDFSRTNSYEYGVIRSSLVFPPNYDPLHMDDVPEEEYNWLASNPYAYINDSYDNIRAVNVFTSSYLEATILPCLKFRQNIGISYSGRDRGTYYGRQTQEGSGSFGINGKGSKADNWYNSITSESLITFDKRFGMHSLNAVGGFTAEKISWGSKSMSATDFPNDNTLYHDMSLGKNQGKLESDRGESTMASFLGRVNYIFNDRYILTASYRADGSSKFTEKNKWAHFFSAAVAWRLSEEKFIRDLGLFSNLKLRLSYGETGNQSIGSYRTLPMLFAAQYPFGGSLSNGFANVEWRGPASGDLRWETTRQFDIGIDMSFLNNRISFTADYYRKKTRDLLQEVIIAPSNGFNRKMVNSAYVTNDGLELSGSFVILAYTPVRWNMKANISFNRNKIGGLPLDQYATRLWHAADQVFIQRNGYPIGAIYGYVEDGFYDNLAEVMADPDPAIRKKGLAMVGEIKYRDLDGQPGITASDRTIIGDTNPDFVYGITNNLEWKNFTLSIFFQGSYGNDIFNGNLMDVQMGNINNIPVFAYNERWSKDNTSGARWPKPVQGYEREWKISDRYVEDGSYLKLKDLTIGYNLNNPVKGIKGIKLYASASNLFTITKYRWFDPEVNSFGSDASRRGVDCYSYPSSRTYSVGLNVSF</sequence>
<dbReference type="NCBIfam" id="TIGR04057">
    <property type="entry name" value="SusC_RagA_signa"/>
    <property type="match status" value="1"/>
</dbReference>
<evidence type="ECO:0000256" key="3">
    <source>
        <dbReference type="ARBA" id="ARBA00022452"/>
    </source>
</evidence>
<keyword evidence="12" id="KW-1185">Reference proteome</keyword>
<keyword evidence="3 7" id="KW-1134">Transmembrane beta strand</keyword>
<dbReference type="Pfam" id="PF07715">
    <property type="entry name" value="Plug"/>
    <property type="match status" value="1"/>
</dbReference>
<gene>
    <name evidence="11" type="ORF">AAK873_08520</name>
</gene>
<dbReference type="Gene3D" id="2.60.40.1120">
    <property type="entry name" value="Carboxypeptidase-like, regulatory domain"/>
    <property type="match status" value="1"/>
</dbReference>
<dbReference type="Pfam" id="PF07660">
    <property type="entry name" value="STN"/>
    <property type="match status" value="1"/>
</dbReference>
<name>A0ABV4CXX0_9BACT</name>
<reference evidence="11 12" key="1">
    <citation type="submission" date="2024-03" db="EMBL/GenBank/DDBJ databases">
        <title>Mouse gut bacterial collection (mGBC) of GemPharmatech.</title>
        <authorList>
            <person name="He Y."/>
            <person name="Dong L."/>
            <person name="Wu D."/>
            <person name="Gao X."/>
            <person name="Lin Z."/>
        </authorList>
    </citation>
    <scope>NUCLEOTIDE SEQUENCE [LARGE SCALE GENOMIC DNA]</scope>
    <source>
        <strain evidence="11 12">54-13</strain>
    </source>
</reference>
<dbReference type="InterPro" id="IPR023996">
    <property type="entry name" value="TonB-dep_OMP_SusC/RagA"/>
</dbReference>
<dbReference type="InterPro" id="IPR011662">
    <property type="entry name" value="Secretin/TonB_short_N"/>
</dbReference>
<keyword evidence="5 7" id="KW-0472">Membrane</keyword>
<evidence type="ECO:0000259" key="10">
    <source>
        <dbReference type="Pfam" id="PF07715"/>
    </source>
</evidence>
<dbReference type="InterPro" id="IPR023997">
    <property type="entry name" value="TonB-dep_OMP_SusC/RagA_CS"/>
</dbReference>
<feature type="domain" description="Secretin/TonB short N-terminal" evidence="9">
    <location>
        <begin position="55"/>
        <end position="107"/>
    </location>
</feature>
<dbReference type="InterPro" id="IPR037066">
    <property type="entry name" value="Plug_dom_sf"/>
</dbReference>
<dbReference type="Proteomes" id="UP001565200">
    <property type="component" value="Unassembled WGS sequence"/>
</dbReference>
<keyword evidence="11" id="KW-0675">Receptor</keyword>
<dbReference type="InterPro" id="IPR039426">
    <property type="entry name" value="TonB-dep_rcpt-like"/>
</dbReference>
<dbReference type="Gene3D" id="2.170.130.10">
    <property type="entry name" value="TonB-dependent receptor, plug domain"/>
    <property type="match status" value="1"/>
</dbReference>
<dbReference type="Pfam" id="PF13715">
    <property type="entry name" value="CarbopepD_reg_2"/>
    <property type="match status" value="1"/>
</dbReference>
<evidence type="ECO:0000256" key="4">
    <source>
        <dbReference type="ARBA" id="ARBA00022692"/>
    </source>
</evidence>
<comment type="subcellular location">
    <subcellularLocation>
        <location evidence="1 7">Cell outer membrane</location>
        <topology evidence="1 7">Multi-pass membrane protein</topology>
    </subcellularLocation>
</comment>
<evidence type="ECO:0000256" key="1">
    <source>
        <dbReference type="ARBA" id="ARBA00004571"/>
    </source>
</evidence>
<dbReference type="SUPFAM" id="SSF49464">
    <property type="entry name" value="Carboxypeptidase regulatory domain-like"/>
    <property type="match status" value="1"/>
</dbReference>
<dbReference type="EMBL" id="JBCLPP010000021">
    <property type="protein sequence ID" value="MEY8245656.1"/>
    <property type="molecule type" value="Genomic_DNA"/>
</dbReference>
<evidence type="ECO:0000313" key="12">
    <source>
        <dbReference type="Proteomes" id="UP001565200"/>
    </source>
</evidence>
<dbReference type="RefSeq" id="WP_369863493.1">
    <property type="nucleotide sequence ID" value="NZ_JBCLPP010000021.1"/>
</dbReference>
<comment type="similarity">
    <text evidence="7">Belongs to the TonB-dependent receptor family.</text>
</comment>
<dbReference type="NCBIfam" id="TIGR04056">
    <property type="entry name" value="OMP_RagA_SusC"/>
    <property type="match status" value="1"/>
</dbReference>
<feature type="domain" description="TonB-dependent receptor plug" evidence="10">
    <location>
        <begin position="208"/>
        <end position="334"/>
    </location>
</feature>
<keyword evidence="4 7" id="KW-0812">Transmembrane</keyword>
<dbReference type="SUPFAM" id="SSF56935">
    <property type="entry name" value="Porins"/>
    <property type="match status" value="1"/>
</dbReference>
<comment type="caution">
    <text evidence="11">The sequence shown here is derived from an EMBL/GenBank/DDBJ whole genome shotgun (WGS) entry which is preliminary data.</text>
</comment>
<feature type="compositionally biased region" description="Polar residues" evidence="8">
    <location>
        <begin position="285"/>
        <end position="300"/>
    </location>
</feature>
<dbReference type="InterPro" id="IPR036942">
    <property type="entry name" value="Beta-barrel_TonB_sf"/>
</dbReference>
<evidence type="ECO:0000256" key="8">
    <source>
        <dbReference type="SAM" id="MobiDB-lite"/>
    </source>
</evidence>
<keyword evidence="6 7" id="KW-0998">Cell outer membrane</keyword>
<evidence type="ECO:0000256" key="7">
    <source>
        <dbReference type="PROSITE-ProRule" id="PRU01360"/>
    </source>
</evidence>
<evidence type="ECO:0000256" key="6">
    <source>
        <dbReference type="ARBA" id="ARBA00023237"/>
    </source>
</evidence>
<dbReference type="InterPro" id="IPR012910">
    <property type="entry name" value="Plug_dom"/>
</dbReference>
<evidence type="ECO:0000313" key="11">
    <source>
        <dbReference type="EMBL" id="MEY8245656.1"/>
    </source>
</evidence>
<accession>A0ABV4CXX0</accession>
<evidence type="ECO:0000256" key="2">
    <source>
        <dbReference type="ARBA" id="ARBA00022448"/>
    </source>
</evidence>
<dbReference type="InterPro" id="IPR008969">
    <property type="entry name" value="CarboxyPept-like_regulatory"/>
</dbReference>
<protein>
    <submittedName>
        <fullName evidence="11">TonB-dependent receptor</fullName>
    </submittedName>
</protein>
<dbReference type="PROSITE" id="PS52016">
    <property type="entry name" value="TONB_DEPENDENT_REC_3"/>
    <property type="match status" value="1"/>
</dbReference>
<evidence type="ECO:0000259" key="9">
    <source>
        <dbReference type="Pfam" id="PF07660"/>
    </source>
</evidence>
<proteinExistence type="inferred from homology"/>
<keyword evidence="2 7" id="KW-0813">Transport</keyword>
<evidence type="ECO:0000256" key="5">
    <source>
        <dbReference type="ARBA" id="ARBA00023136"/>
    </source>
</evidence>
<dbReference type="Gene3D" id="2.40.170.20">
    <property type="entry name" value="TonB-dependent receptor, beta-barrel domain"/>
    <property type="match status" value="1"/>
</dbReference>
<organism evidence="11 12">
    <name type="scientific">Heminiphilus faecis</name>
    <dbReference type="NCBI Taxonomy" id="2601703"/>
    <lineage>
        <taxon>Bacteria</taxon>
        <taxon>Pseudomonadati</taxon>
        <taxon>Bacteroidota</taxon>
        <taxon>Bacteroidia</taxon>
        <taxon>Bacteroidales</taxon>
        <taxon>Muribaculaceae</taxon>
        <taxon>Heminiphilus</taxon>
    </lineage>
</organism>
<feature type="region of interest" description="Disordered" evidence="8">
    <location>
        <begin position="278"/>
        <end position="300"/>
    </location>
</feature>